<dbReference type="EMBL" id="JARJLG010000181">
    <property type="protein sequence ID" value="KAJ7731691.1"/>
    <property type="molecule type" value="Genomic_DNA"/>
</dbReference>
<dbReference type="SUPFAM" id="SSF52047">
    <property type="entry name" value="RNI-like"/>
    <property type="match status" value="1"/>
</dbReference>
<dbReference type="Gene3D" id="3.80.10.10">
    <property type="entry name" value="Ribonuclease Inhibitor"/>
    <property type="match status" value="1"/>
</dbReference>
<keyword evidence="2" id="KW-1185">Reference proteome</keyword>
<dbReference type="AlphaFoldDB" id="A0AAD7MT90"/>
<evidence type="ECO:0000313" key="1">
    <source>
        <dbReference type="EMBL" id="KAJ7731691.1"/>
    </source>
</evidence>
<gene>
    <name evidence="1" type="ORF">DFH07DRAFT_968685</name>
</gene>
<dbReference type="InterPro" id="IPR032675">
    <property type="entry name" value="LRR_dom_sf"/>
</dbReference>
<protein>
    <recommendedName>
        <fullName evidence="3">F-box domain-containing protein</fullName>
    </recommendedName>
</protein>
<reference evidence="1" key="1">
    <citation type="submission" date="2023-03" db="EMBL/GenBank/DDBJ databases">
        <title>Massive genome expansion in bonnet fungi (Mycena s.s.) driven by repeated elements and novel gene families across ecological guilds.</title>
        <authorList>
            <consortium name="Lawrence Berkeley National Laboratory"/>
            <person name="Harder C.B."/>
            <person name="Miyauchi S."/>
            <person name="Viragh M."/>
            <person name="Kuo A."/>
            <person name="Thoen E."/>
            <person name="Andreopoulos B."/>
            <person name="Lu D."/>
            <person name="Skrede I."/>
            <person name="Drula E."/>
            <person name="Henrissat B."/>
            <person name="Morin E."/>
            <person name="Kohler A."/>
            <person name="Barry K."/>
            <person name="LaButti K."/>
            <person name="Morin E."/>
            <person name="Salamov A."/>
            <person name="Lipzen A."/>
            <person name="Mereny Z."/>
            <person name="Hegedus B."/>
            <person name="Baldrian P."/>
            <person name="Stursova M."/>
            <person name="Weitz H."/>
            <person name="Taylor A."/>
            <person name="Grigoriev I.V."/>
            <person name="Nagy L.G."/>
            <person name="Martin F."/>
            <person name="Kauserud H."/>
        </authorList>
    </citation>
    <scope>NUCLEOTIDE SEQUENCE</scope>
    <source>
        <strain evidence="1">CBHHK188m</strain>
    </source>
</reference>
<proteinExistence type="predicted"/>
<evidence type="ECO:0008006" key="3">
    <source>
        <dbReference type="Google" id="ProtNLM"/>
    </source>
</evidence>
<sequence length="456" mass="52732">MNRPRSARSYTPRAPAELWRLVFWHATASPTAFDVGYVPFEPLDEMRETMVYLECEALRLRTCLSLTRVCRLWRLIEAEFLYEDVRIADTRTLKSLVRALKRSEEDGLGGFGRYIRRLELPMRTTNFTSSSSELSPFPLPPLRTPSPAFNLGDLLRYMPRLEILVRPCLRLDMQAVYFWASLIATPLEILLPNLRRLEWHETDLDTRFYGNRNTARLAELIAHSPRLQYLFLSSDRPEILARLPPCRSLRTLRLNRSHFQSHHVKNIRTPELSFPHLTHLVLQTTMPSSLLAFLSVVGPHLRVLELAFAPQFVFSTNQMQRILSRCPAVEDMAFYVGAPEISALTAFTHPALRRVHLKFNPEEWYPYKHILKSQFAVLEGPSFPRLEEIVLHDSTRSLGHLQDEWNSRDTDRSSNFGVVMPVTIVGIVSPRGWGYMDIEGTLPRGSRRTVRTLIEQ</sequence>
<dbReference type="Proteomes" id="UP001215280">
    <property type="component" value="Unassembled WGS sequence"/>
</dbReference>
<name>A0AAD7MT90_9AGAR</name>
<organism evidence="1 2">
    <name type="scientific">Mycena maculata</name>
    <dbReference type="NCBI Taxonomy" id="230809"/>
    <lineage>
        <taxon>Eukaryota</taxon>
        <taxon>Fungi</taxon>
        <taxon>Dikarya</taxon>
        <taxon>Basidiomycota</taxon>
        <taxon>Agaricomycotina</taxon>
        <taxon>Agaricomycetes</taxon>
        <taxon>Agaricomycetidae</taxon>
        <taxon>Agaricales</taxon>
        <taxon>Marasmiineae</taxon>
        <taxon>Mycenaceae</taxon>
        <taxon>Mycena</taxon>
    </lineage>
</organism>
<evidence type="ECO:0000313" key="2">
    <source>
        <dbReference type="Proteomes" id="UP001215280"/>
    </source>
</evidence>
<accession>A0AAD7MT90</accession>
<comment type="caution">
    <text evidence="1">The sequence shown here is derived from an EMBL/GenBank/DDBJ whole genome shotgun (WGS) entry which is preliminary data.</text>
</comment>